<dbReference type="PANTHER" id="PTHR19288:SF4">
    <property type="entry name" value="RE04130P-RELATED"/>
    <property type="match status" value="1"/>
</dbReference>
<feature type="binding site" evidence="4">
    <location>
        <position position="36"/>
    </location>
    <ligand>
        <name>Mg(2+)</name>
        <dbReference type="ChEBI" id="CHEBI:18420"/>
    </ligand>
</feature>
<feature type="binding site" evidence="3">
    <location>
        <position position="227"/>
    </location>
    <ligand>
        <name>substrate</name>
    </ligand>
</feature>
<comment type="cofactor">
    <cofactor evidence="4">
        <name>Mg(2+)</name>
        <dbReference type="ChEBI" id="CHEBI:18420"/>
    </cofactor>
    <text evidence="4">Divalent metal ions. Mg(2+) is the most effective.</text>
</comment>
<dbReference type="GeneID" id="115633757"/>
<dbReference type="Pfam" id="PF13242">
    <property type="entry name" value="Hydrolase_like"/>
    <property type="match status" value="1"/>
</dbReference>
<proteinExistence type="inferred from homology"/>
<dbReference type="CDD" id="cd07508">
    <property type="entry name" value="HAD_Pase_UmpH-like"/>
    <property type="match status" value="1"/>
</dbReference>
<dbReference type="RefSeq" id="XP_030387092.1">
    <property type="nucleotide sequence ID" value="XM_030531232.1"/>
</dbReference>
<dbReference type="Pfam" id="PF13344">
    <property type="entry name" value="Hydrolase_6"/>
    <property type="match status" value="1"/>
</dbReference>
<dbReference type="PIRSF" id="PIRSF000915">
    <property type="entry name" value="PGP-type_phosphatase"/>
    <property type="match status" value="1"/>
</dbReference>
<keyword evidence="4" id="KW-0460">Magnesium</keyword>
<feature type="binding site" evidence="4">
    <location>
        <position position="253"/>
    </location>
    <ligand>
        <name>Mg(2+)</name>
        <dbReference type="ChEBI" id="CHEBI:18420"/>
    </ligand>
</feature>
<sequence length="314" mass="35369">MESAPNDQRPEHILKLSQEQRRRFLNSFDRVFSDIDGVVWCMEYDIPGVADGYSALQGMGKELSFITNNSVRSMEQYERRFQKLGIKVGESELWHPAQSIVEYLRRIKFDGLIYIIASEPFKSVLRKAGFQLLDGPNEFIKENFGSLAKHIFDREPVRAVILDVDFNLTSPKVLRAHIYLRHPDCLLIHGATDTMLPVGNDLRIIGPGPFQKILVEATGKPGATLGKPGKELGEILLQHYNIRDPKRVLMIGDMLEQDVQFGRQCGFQTLLVLSGGCTLSELRAESSPERLPDYYADSVADLAKLVNDVAKAHV</sequence>
<reference evidence="6" key="1">
    <citation type="submission" date="2025-08" db="UniProtKB">
        <authorList>
            <consortium name="RefSeq"/>
        </authorList>
    </citation>
    <scope>IDENTIFICATION</scope>
    <source>
        <strain evidence="6">11010-0011.00</strain>
        <tissue evidence="6">Whole body</tissue>
    </source>
</reference>
<dbReference type="AlphaFoldDB" id="A0A6J2UIQ7"/>
<keyword evidence="4" id="KW-0479">Metal-binding</keyword>
<organism evidence="5 6">
    <name type="scientific">Drosophila lebanonensis</name>
    <name type="common">Fruit fly</name>
    <name type="synonym">Scaptodrosophila lebanonensis</name>
    <dbReference type="NCBI Taxonomy" id="7225"/>
    <lineage>
        <taxon>Eukaryota</taxon>
        <taxon>Metazoa</taxon>
        <taxon>Ecdysozoa</taxon>
        <taxon>Arthropoda</taxon>
        <taxon>Hexapoda</taxon>
        <taxon>Insecta</taxon>
        <taxon>Pterygota</taxon>
        <taxon>Neoptera</taxon>
        <taxon>Endopterygota</taxon>
        <taxon>Diptera</taxon>
        <taxon>Brachycera</taxon>
        <taxon>Muscomorpha</taxon>
        <taxon>Ephydroidea</taxon>
        <taxon>Drosophilidae</taxon>
        <taxon>Scaptodrosophila</taxon>
    </lineage>
</organism>
<gene>
    <name evidence="6" type="primary">LOC115633757</name>
</gene>
<accession>A0A6J2UIQ7</accession>
<keyword evidence="5" id="KW-1185">Reference proteome</keyword>
<evidence type="ECO:0000256" key="3">
    <source>
        <dbReference type="PIRSR" id="PIRSR000915-2"/>
    </source>
</evidence>
<feature type="active site" description="Nucleophile" evidence="2">
    <location>
        <position position="34"/>
    </location>
</feature>
<dbReference type="Gene3D" id="3.40.50.1000">
    <property type="entry name" value="HAD superfamily/HAD-like"/>
    <property type="match status" value="2"/>
</dbReference>
<evidence type="ECO:0000256" key="1">
    <source>
        <dbReference type="PIRNR" id="PIRNR000915"/>
    </source>
</evidence>
<dbReference type="InterPro" id="IPR036412">
    <property type="entry name" value="HAD-like_sf"/>
</dbReference>
<feature type="active site" description="Proton donor" evidence="2">
    <location>
        <position position="36"/>
    </location>
</feature>
<evidence type="ECO:0000256" key="4">
    <source>
        <dbReference type="PIRSR" id="PIRSR000915-3"/>
    </source>
</evidence>
<comment type="similarity">
    <text evidence="1">Belongs to the HAD-like hydrolase superfamily.</text>
</comment>
<protein>
    <submittedName>
        <fullName evidence="6">Pyridoxal phosphate phosphatase</fullName>
    </submittedName>
</protein>
<evidence type="ECO:0000313" key="6">
    <source>
        <dbReference type="RefSeq" id="XP_030387092.1"/>
    </source>
</evidence>
<dbReference type="InterPro" id="IPR006357">
    <property type="entry name" value="HAD-SF_hydro_IIA"/>
</dbReference>
<dbReference type="FunFam" id="3.40.50.1000:FF:000170">
    <property type="entry name" value="4-nitrophenylphosphatase"/>
    <property type="match status" value="1"/>
</dbReference>
<dbReference type="OrthoDB" id="413953at2759"/>
<keyword evidence="1" id="KW-0378">Hydrolase</keyword>
<dbReference type="GO" id="GO:0005737">
    <property type="term" value="C:cytoplasm"/>
    <property type="evidence" value="ECO:0007669"/>
    <property type="project" value="TreeGrafter"/>
</dbReference>
<evidence type="ECO:0000256" key="2">
    <source>
        <dbReference type="PIRSR" id="PIRSR000915-1"/>
    </source>
</evidence>
<evidence type="ECO:0000313" key="5">
    <source>
        <dbReference type="Proteomes" id="UP000504634"/>
    </source>
</evidence>
<feature type="binding site" evidence="4">
    <location>
        <position position="34"/>
    </location>
    <ligand>
        <name>Mg(2+)</name>
        <dbReference type="ChEBI" id="CHEBI:18420"/>
    </ligand>
</feature>
<dbReference type="NCBIfam" id="TIGR01460">
    <property type="entry name" value="HAD-SF-IIA"/>
    <property type="match status" value="1"/>
</dbReference>
<name>A0A6J2UIQ7_DROLE</name>
<dbReference type="InterPro" id="IPR023214">
    <property type="entry name" value="HAD_sf"/>
</dbReference>
<dbReference type="Proteomes" id="UP000504634">
    <property type="component" value="Unplaced"/>
</dbReference>
<dbReference type="PANTHER" id="PTHR19288">
    <property type="entry name" value="4-NITROPHENYLPHOSPHATASE-RELATED"/>
    <property type="match status" value="1"/>
</dbReference>
<dbReference type="GO" id="GO:0016791">
    <property type="term" value="F:phosphatase activity"/>
    <property type="evidence" value="ECO:0007669"/>
    <property type="project" value="TreeGrafter"/>
</dbReference>
<dbReference type="GO" id="GO:0046872">
    <property type="term" value="F:metal ion binding"/>
    <property type="evidence" value="ECO:0007669"/>
    <property type="project" value="UniProtKB-KW"/>
</dbReference>
<dbReference type="SUPFAM" id="SSF56784">
    <property type="entry name" value="HAD-like"/>
    <property type="match status" value="1"/>
</dbReference>